<keyword evidence="3 5" id="KW-0863">Zinc-finger</keyword>
<dbReference type="SMART" id="SM00355">
    <property type="entry name" value="ZnF_C2H2"/>
    <property type="match status" value="8"/>
</dbReference>
<dbReference type="GO" id="GO:0000981">
    <property type="term" value="F:DNA-binding transcription factor activity, RNA polymerase II-specific"/>
    <property type="evidence" value="ECO:0007669"/>
    <property type="project" value="TreeGrafter"/>
</dbReference>
<dbReference type="InterPro" id="IPR050329">
    <property type="entry name" value="GLI_C2H2-zinc-finger"/>
</dbReference>
<dbReference type="Gene3D" id="3.30.160.60">
    <property type="entry name" value="Classic Zinc Finger"/>
    <property type="match status" value="5"/>
</dbReference>
<name>A0A7R9KKU7_9ACAR</name>
<evidence type="ECO:0000256" key="2">
    <source>
        <dbReference type="ARBA" id="ARBA00022737"/>
    </source>
</evidence>
<feature type="domain" description="C2H2-type" evidence="7">
    <location>
        <begin position="520"/>
        <end position="549"/>
    </location>
</feature>
<feature type="region of interest" description="Disordered" evidence="6">
    <location>
        <begin position="200"/>
        <end position="255"/>
    </location>
</feature>
<dbReference type="FunFam" id="3.30.160.60:FF:002343">
    <property type="entry name" value="Zinc finger protein 33A"/>
    <property type="match status" value="2"/>
</dbReference>
<evidence type="ECO:0000313" key="8">
    <source>
        <dbReference type="EMBL" id="CAD7624674.1"/>
    </source>
</evidence>
<evidence type="ECO:0000313" key="9">
    <source>
        <dbReference type="Proteomes" id="UP000759131"/>
    </source>
</evidence>
<keyword evidence="1" id="KW-0479">Metal-binding</keyword>
<proteinExistence type="predicted"/>
<dbReference type="GO" id="GO:0000978">
    <property type="term" value="F:RNA polymerase II cis-regulatory region sequence-specific DNA binding"/>
    <property type="evidence" value="ECO:0007669"/>
    <property type="project" value="TreeGrafter"/>
</dbReference>
<evidence type="ECO:0000256" key="6">
    <source>
        <dbReference type="SAM" id="MobiDB-lite"/>
    </source>
</evidence>
<keyword evidence="2" id="KW-0677">Repeat</keyword>
<dbReference type="GO" id="GO:0045944">
    <property type="term" value="P:positive regulation of transcription by RNA polymerase II"/>
    <property type="evidence" value="ECO:0007669"/>
    <property type="project" value="UniProtKB-ARBA"/>
</dbReference>
<dbReference type="PROSITE" id="PS50157">
    <property type="entry name" value="ZINC_FINGER_C2H2_2"/>
    <property type="match status" value="5"/>
</dbReference>
<evidence type="ECO:0000259" key="7">
    <source>
        <dbReference type="PROSITE" id="PS50157"/>
    </source>
</evidence>
<evidence type="ECO:0000256" key="4">
    <source>
        <dbReference type="ARBA" id="ARBA00022833"/>
    </source>
</evidence>
<dbReference type="PANTHER" id="PTHR19818:SF139">
    <property type="entry name" value="PAIR-RULE PROTEIN ODD-PAIRED"/>
    <property type="match status" value="1"/>
</dbReference>
<protein>
    <recommendedName>
        <fullName evidence="7">C2H2-type domain-containing protein</fullName>
    </recommendedName>
</protein>
<reference evidence="8" key="1">
    <citation type="submission" date="2020-11" db="EMBL/GenBank/DDBJ databases">
        <authorList>
            <person name="Tran Van P."/>
        </authorList>
    </citation>
    <scope>NUCLEOTIDE SEQUENCE</scope>
</reference>
<dbReference type="GO" id="GO:0008270">
    <property type="term" value="F:zinc ion binding"/>
    <property type="evidence" value="ECO:0007669"/>
    <property type="project" value="UniProtKB-KW"/>
</dbReference>
<dbReference type="PANTHER" id="PTHR19818">
    <property type="entry name" value="ZINC FINGER PROTEIN ZIC AND GLI"/>
    <property type="match status" value="1"/>
</dbReference>
<dbReference type="InterPro" id="IPR036236">
    <property type="entry name" value="Znf_C2H2_sf"/>
</dbReference>
<feature type="compositionally biased region" description="Basic and acidic residues" evidence="6">
    <location>
        <begin position="200"/>
        <end position="214"/>
    </location>
</feature>
<feature type="compositionally biased region" description="Basic residues" evidence="6">
    <location>
        <begin position="215"/>
        <end position="236"/>
    </location>
</feature>
<dbReference type="InterPro" id="IPR013087">
    <property type="entry name" value="Znf_C2H2_type"/>
</dbReference>
<dbReference type="EMBL" id="CAJPIZ010002485">
    <property type="protein sequence ID" value="CAG2105104.1"/>
    <property type="molecule type" value="Genomic_DNA"/>
</dbReference>
<dbReference type="Proteomes" id="UP000759131">
    <property type="component" value="Unassembled WGS sequence"/>
</dbReference>
<feature type="domain" description="C2H2-type" evidence="7">
    <location>
        <begin position="550"/>
        <end position="579"/>
    </location>
</feature>
<keyword evidence="4" id="KW-0862">Zinc</keyword>
<evidence type="ECO:0000256" key="3">
    <source>
        <dbReference type="ARBA" id="ARBA00022771"/>
    </source>
</evidence>
<accession>A0A7R9KKU7</accession>
<dbReference type="PROSITE" id="PS00028">
    <property type="entry name" value="ZINC_FINGER_C2H2_1"/>
    <property type="match status" value="2"/>
</dbReference>
<organism evidence="8">
    <name type="scientific">Medioppia subpectinata</name>
    <dbReference type="NCBI Taxonomy" id="1979941"/>
    <lineage>
        <taxon>Eukaryota</taxon>
        <taxon>Metazoa</taxon>
        <taxon>Ecdysozoa</taxon>
        <taxon>Arthropoda</taxon>
        <taxon>Chelicerata</taxon>
        <taxon>Arachnida</taxon>
        <taxon>Acari</taxon>
        <taxon>Acariformes</taxon>
        <taxon>Sarcoptiformes</taxon>
        <taxon>Oribatida</taxon>
        <taxon>Brachypylina</taxon>
        <taxon>Oppioidea</taxon>
        <taxon>Oppiidae</taxon>
        <taxon>Medioppia</taxon>
    </lineage>
</organism>
<evidence type="ECO:0000256" key="1">
    <source>
        <dbReference type="ARBA" id="ARBA00022723"/>
    </source>
</evidence>
<dbReference type="OrthoDB" id="6671661at2759"/>
<dbReference type="SUPFAM" id="SSF57667">
    <property type="entry name" value="beta-beta-alpha zinc fingers"/>
    <property type="match status" value="3"/>
</dbReference>
<gene>
    <name evidence="8" type="ORF">OSB1V03_LOCUS5115</name>
</gene>
<dbReference type="AlphaFoldDB" id="A0A7R9KKU7"/>
<evidence type="ECO:0000256" key="5">
    <source>
        <dbReference type="PROSITE-ProRule" id="PRU00042"/>
    </source>
</evidence>
<feature type="domain" description="C2H2-type" evidence="7">
    <location>
        <begin position="460"/>
        <end position="489"/>
    </location>
</feature>
<keyword evidence="9" id="KW-1185">Reference proteome</keyword>
<dbReference type="GO" id="GO:0005634">
    <property type="term" value="C:nucleus"/>
    <property type="evidence" value="ECO:0007669"/>
    <property type="project" value="UniProtKB-ARBA"/>
</dbReference>
<dbReference type="Pfam" id="PF00096">
    <property type="entry name" value="zf-C2H2"/>
    <property type="match status" value="1"/>
</dbReference>
<sequence>MAETTMTSKSLEVRLSDIWISCQKEMLEMRDKIKTLSECVKTSDLIVEEITKMNETLVKIVEDNRVNGSKSTNIHRLYSEFAEQEECVDRQKDNLRALKMCLNANNGHNVMDLIHSWRRVTETRDQFIQTDVAIVNSVVLLKSKPIDETISDTIAVKCDDNTIDINLSDDDYQPVDEDMETMDARSDAVSDCGSVHLKDGVNLKNDNNDNDFKVKPKRKLRKRSNKKSGKKSKKSQIKSTSKSSNVKEKQTNQSIRPQLKKNDYYLCDEIGCTFSTTDWIRCYKHKKRHSTPGMTPELFQSLEVMDDAVMPFFDRRTKTYCCDRPDCSFKAKRRDHFYRHLEGNERTCPVVCEEPQVIPDLMEPTIPEPTENDQNETITPDLTVDTPVAEVSVKTLERQRRDDRIGKYLVDGLYVCDENDCNFTATARHKQKFYKHWAQHNPVKGRRFRCRFDLSLERPFVCDWPECGFAFKQYNHLNLHKDRHLGIKRFACTWEGCDYRCDNNRYLLEHRRTHTKEKPLSCSWPGCEYSANSQRGLMSHMRTHTGEKPYECPFPECTFRASQSFALVVHKRKHTGEKPYVCAEGCGKQFSSNSGLYSHRKGCNDYAVYLVKKGRKA</sequence>
<feature type="domain" description="C2H2-type" evidence="7">
    <location>
        <begin position="580"/>
        <end position="601"/>
    </location>
</feature>
<feature type="domain" description="C2H2-type" evidence="7">
    <location>
        <begin position="490"/>
        <end position="519"/>
    </location>
</feature>
<dbReference type="EMBL" id="OC857060">
    <property type="protein sequence ID" value="CAD7624674.1"/>
    <property type="molecule type" value="Genomic_DNA"/>
</dbReference>